<sequence length="168" mass="19448">MEHFEEVAFTFTSLPTVPFFFKRYVDDIFAVVETGKEETLLDHFNNIFPGQITLTMEKERVNRLPFLDVLVQKERGIFTTRVYRKPTHSGRYLHFTSHHPLSVKRVDTLRNEALEQRGLKIGSLGNRKSALPKEIAVKPILLRPTAIFQNCAHAPTHRNHVRALTKVE</sequence>
<protein>
    <submittedName>
        <fullName evidence="2">Reverse transcriptase domain-containing protein</fullName>
    </submittedName>
</protein>
<accession>A0A5S6QDG5</accession>
<reference evidence="2" key="1">
    <citation type="submission" date="2019-12" db="UniProtKB">
        <authorList>
            <consortium name="WormBaseParasite"/>
        </authorList>
    </citation>
    <scope>IDENTIFICATION</scope>
</reference>
<dbReference type="PANTHER" id="PTHR21301">
    <property type="entry name" value="REVERSE TRANSCRIPTASE"/>
    <property type="match status" value="1"/>
</dbReference>
<dbReference type="AlphaFoldDB" id="A0A5S6QDG5"/>
<proteinExistence type="predicted"/>
<organism evidence="1 2">
    <name type="scientific">Trichuris muris</name>
    <name type="common">Mouse whipworm</name>
    <dbReference type="NCBI Taxonomy" id="70415"/>
    <lineage>
        <taxon>Eukaryota</taxon>
        <taxon>Metazoa</taxon>
        <taxon>Ecdysozoa</taxon>
        <taxon>Nematoda</taxon>
        <taxon>Enoplea</taxon>
        <taxon>Dorylaimia</taxon>
        <taxon>Trichinellida</taxon>
        <taxon>Trichuridae</taxon>
        <taxon>Trichuris</taxon>
    </lineage>
</organism>
<keyword evidence="1" id="KW-1185">Reference proteome</keyword>
<dbReference type="PANTHER" id="PTHR21301:SF11">
    <property type="entry name" value="GIY-YIG DOMAIN-CONTAINING PROTEIN"/>
    <property type="match status" value="1"/>
</dbReference>
<dbReference type="WBParaSite" id="TMUE_1000005224.1">
    <property type="protein sequence ID" value="TMUE_1000005224.1"/>
    <property type="gene ID" value="WBGene00295381"/>
</dbReference>
<evidence type="ECO:0000313" key="1">
    <source>
        <dbReference type="Proteomes" id="UP000046395"/>
    </source>
</evidence>
<name>A0A5S6QDG5_TRIMR</name>
<dbReference type="Proteomes" id="UP000046395">
    <property type="component" value="Unassembled WGS sequence"/>
</dbReference>
<dbReference type="STRING" id="70415.A0A5S6QDG5"/>
<evidence type="ECO:0000313" key="2">
    <source>
        <dbReference type="WBParaSite" id="TMUE_1000005224.1"/>
    </source>
</evidence>